<dbReference type="GO" id="GO:0031966">
    <property type="term" value="C:mitochondrial membrane"/>
    <property type="evidence" value="ECO:0007669"/>
    <property type="project" value="UniProtKB-SubCell"/>
</dbReference>
<sequence>MASKDITKVVLAGTAVVGLVVIYYLYTKRSKLQDGDKKQGTKTKEKSPVKIPQTQTADKQDVPEKKPELGQTKPKPESKIPQKIQSKAQGVVKPSLSEGSPAVSKPELTHHQDDIKAGGETVTINKKDQEIQNTEPVKKTELSAEQPKEEIVSPVVEKKKESTATPVAAVQPVPPQPSTVEQQQLIQESDRQVYNAHNSQEVSIKSEASIILNSPPVSQQTVTTINKTSSTENSTESPVKTDENGIEAPPQAASKPGLDVERITQAIQLANSNPGSIDKETLDTLVMLLRQKDIPLLQASLDCIVRCGAYSQNQSLLRESGCIQELTILLQIHAVAARTGSETSQKLLGSLNNAIINLCMDIQNQARLEVCIPVLIDLITYERSPEDVQLMSLKSLTNLSTTPSYHDQYMVAIPRLYSMMDGINSSIRLQAVKVLVNLSCNPEIIPALLESKTPRLLLKCLEPQTDSILLLRVVTLMVNLVSCIKEGKITEEQLPALDNPANAGTIYMTLFGENESAELKMRIQNLTRHSTDNCVCDYIVVFVCERESNSSQCGSCHDGLKFKDRFFLPLQVSKQFSQVICMMIG</sequence>
<comment type="subcellular location">
    <subcellularLocation>
        <location evidence="1">Membrane</location>
        <topology evidence="1">Single-pass membrane protein</topology>
    </subcellularLocation>
    <subcellularLocation>
        <location evidence="2">Mitochondrion membrane</location>
    </subcellularLocation>
</comment>
<evidence type="ECO:0000259" key="9">
    <source>
        <dbReference type="Pfam" id="PF04826"/>
    </source>
</evidence>
<feature type="region of interest" description="Disordered" evidence="7">
    <location>
        <begin position="218"/>
        <end position="257"/>
    </location>
</feature>
<evidence type="ECO:0000256" key="6">
    <source>
        <dbReference type="ARBA" id="ARBA00023136"/>
    </source>
</evidence>
<dbReference type="InterPro" id="IPR016024">
    <property type="entry name" value="ARM-type_fold"/>
</dbReference>
<dbReference type="KEGG" id="lgi:LOTGIDRAFT_233771"/>
<feature type="region of interest" description="Disordered" evidence="7">
    <location>
        <begin position="32"/>
        <end position="187"/>
    </location>
</feature>
<proteinExistence type="predicted"/>
<dbReference type="InterPro" id="IPR011989">
    <property type="entry name" value="ARM-like"/>
</dbReference>
<evidence type="ECO:0000256" key="7">
    <source>
        <dbReference type="SAM" id="MobiDB-lite"/>
    </source>
</evidence>
<dbReference type="Proteomes" id="UP000030746">
    <property type="component" value="Unassembled WGS sequence"/>
</dbReference>
<accession>V4BNN8</accession>
<keyword evidence="5" id="KW-0496">Mitochondrion</keyword>
<keyword evidence="11" id="KW-1185">Reference proteome</keyword>
<dbReference type="HOGENOM" id="CLU_466385_0_0_1"/>
<keyword evidence="3 8" id="KW-0812">Transmembrane</keyword>
<dbReference type="InterPro" id="IPR051303">
    <property type="entry name" value="Armcx_regulator"/>
</dbReference>
<protein>
    <recommendedName>
        <fullName evidence="9">Armadillo repeat-containing domain-containing protein</fullName>
    </recommendedName>
</protein>
<dbReference type="PANTHER" id="PTHR15712:SF23">
    <property type="entry name" value="ARMADILLO REPEAT CONTAINING 10"/>
    <property type="match status" value="1"/>
</dbReference>
<evidence type="ECO:0000256" key="5">
    <source>
        <dbReference type="ARBA" id="ARBA00023128"/>
    </source>
</evidence>
<evidence type="ECO:0000256" key="3">
    <source>
        <dbReference type="ARBA" id="ARBA00022692"/>
    </source>
</evidence>
<keyword evidence="6 8" id="KW-0472">Membrane</keyword>
<evidence type="ECO:0000313" key="11">
    <source>
        <dbReference type="Proteomes" id="UP000030746"/>
    </source>
</evidence>
<feature type="compositionally biased region" description="Low complexity" evidence="7">
    <location>
        <begin position="223"/>
        <end position="237"/>
    </location>
</feature>
<dbReference type="CTD" id="20249345"/>
<dbReference type="Gene3D" id="1.25.10.10">
    <property type="entry name" value="Leucine-rich Repeat Variant"/>
    <property type="match status" value="1"/>
</dbReference>
<feature type="compositionally biased region" description="Basic and acidic residues" evidence="7">
    <location>
        <begin position="107"/>
        <end position="117"/>
    </location>
</feature>
<dbReference type="Pfam" id="PF04826">
    <property type="entry name" value="Arm_2"/>
    <property type="match status" value="1"/>
</dbReference>
<name>V4BNN8_LOTGI</name>
<evidence type="ECO:0000256" key="1">
    <source>
        <dbReference type="ARBA" id="ARBA00004167"/>
    </source>
</evidence>
<dbReference type="RefSeq" id="XP_009058811.1">
    <property type="nucleotide sequence ID" value="XM_009060563.1"/>
</dbReference>
<dbReference type="InterPro" id="IPR006911">
    <property type="entry name" value="ARM-rpt_dom"/>
</dbReference>
<feature type="transmembrane region" description="Helical" evidence="8">
    <location>
        <begin position="6"/>
        <end position="26"/>
    </location>
</feature>
<evidence type="ECO:0000256" key="8">
    <source>
        <dbReference type="SAM" id="Phobius"/>
    </source>
</evidence>
<dbReference type="AlphaFoldDB" id="V4BNN8"/>
<organism evidence="10 11">
    <name type="scientific">Lottia gigantea</name>
    <name type="common">Giant owl limpet</name>
    <dbReference type="NCBI Taxonomy" id="225164"/>
    <lineage>
        <taxon>Eukaryota</taxon>
        <taxon>Metazoa</taxon>
        <taxon>Spiralia</taxon>
        <taxon>Lophotrochozoa</taxon>
        <taxon>Mollusca</taxon>
        <taxon>Gastropoda</taxon>
        <taxon>Patellogastropoda</taxon>
        <taxon>Lottioidea</taxon>
        <taxon>Lottiidae</taxon>
        <taxon>Lottia</taxon>
    </lineage>
</organism>
<feature type="domain" description="Armadillo repeat-containing" evidence="9">
    <location>
        <begin position="279"/>
        <end position="490"/>
    </location>
</feature>
<dbReference type="EMBL" id="KB202408">
    <property type="protein sequence ID" value="ESO90489.1"/>
    <property type="molecule type" value="Genomic_DNA"/>
</dbReference>
<dbReference type="PANTHER" id="PTHR15712">
    <property type="entry name" value="ARMADILLO REPEAT CONTAINING PROTEIN"/>
    <property type="match status" value="1"/>
</dbReference>
<feature type="compositionally biased region" description="Basic and acidic residues" evidence="7">
    <location>
        <begin position="32"/>
        <end position="48"/>
    </location>
</feature>
<evidence type="ECO:0000256" key="2">
    <source>
        <dbReference type="ARBA" id="ARBA00004325"/>
    </source>
</evidence>
<evidence type="ECO:0000256" key="4">
    <source>
        <dbReference type="ARBA" id="ARBA00022989"/>
    </source>
</evidence>
<dbReference type="GeneID" id="20249345"/>
<feature type="compositionally biased region" description="Basic and acidic residues" evidence="7">
    <location>
        <begin position="125"/>
        <end position="162"/>
    </location>
</feature>
<dbReference type="SUPFAM" id="SSF48371">
    <property type="entry name" value="ARM repeat"/>
    <property type="match status" value="1"/>
</dbReference>
<reference evidence="10 11" key="1">
    <citation type="journal article" date="2013" name="Nature">
        <title>Insights into bilaterian evolution from three spiralian genomes.</title>
        <authorList>
            <person name="Simakov O."/>
            <person name="Marletaz F."/>
            <person name="Cho S.J."/>
            <person name="Edsinger-Gonzales E."/>
            <person name="Havlak P."/>
            <person name="Hellsten U."/>
            <person name="Kuo D.H."/>
            <person name="Larsson T."/>
            <person name="Lv J."/>
            <person name="Arendt D."/>
            <person name="Savage R."/>
            <person name="Osoegawa K."/>
            <person name="de Jong P."/>
            <person name="Grimwood J."/>
            <person name="Chapman J.A."/>
            <person name="Shapiro H."/>
            <person name="Aerts A."/>
            <person name="Otillar R.P."/>
            <person name="Terry A.Y."/>
            <person name="Boore J.L."/>
            <person name="Grigoriev I.V."/>
            <person name="Lindberg D.R."/>
            <person name="Seaver E.C."/>
            <person name="Weisblat D.A."/>
            <person name="Putnam N.H."/>
            <person name="Rokhsar D.S."/>
        </authorList>
    </citation>
    <scope>NUCLEOTIDE SEQUENCE [LARGE SCALE GENOMIC DNA]</scope>
</reference>
<evidence type="ECO:0000313" key="10">
    <source>
        <dbReference type="EMBL" id="ESO90489.1"/>
    </source>
</evidence>
<gene>
    <name evidence="10" type="ORF">LOTGIDRAFT_233771</name>
</gene>
<dbReference type="OrthoDB" id="10017790at2759"/>
<dbReference type="STRING" id="225164.V4BNN8"/>
<feature type="compositionally biased region" description="Basic and acidic residues" evidence="7">
    <location>
        <begin position="58"/>
        <end position="80"/>
    </location>
</feature>
<keyword evidence="4 8" id="KW-1133">Transmembrane helix</keyword>